<feature type="compositionally biased region" description="Basic and acidic residues" evidence="1">
    <location>
        <begin position="88"/>
        <end position="98"/>
    </location>
</feature>
<reference evidence="2 3" key="1">
    <citation type="submission" date="2020-10" db="EMBL/GenBank/DDBJ databases">
        <title>Nocardioides sp. isolated from sludge.</title>
        <authorList>
            <person name="Zhang X."/>
        </authorList>
    </citation>
    <scope>NUCLEOTIDE SEQUENCE [LARGE SCALE GENOMIC DNA]</scope>
    <source>
        <strain evidence="2 3">Y6</strain>
    </source>
</reference>
<dbReference type="RefSeq" id="WP_193638639.1">
    <property type="nucleotide sequence ID" value="NZ_JADCSA010000011.1"/>
</dbReference>
<dbReference type="EMBL" id="JADCSA010000011">
    <property type="protein sequence ID" value="MBE7325307.1"/>
    <property type="molecule type" value="Genomic_DNA"/>
</dbReference>
<organism evidence="2 3">
    <name type="scientific">Nocardioides malaquae</name>
    <dbReference type="NCBI Taxonomy" id="2773426"/>
    <lineage>
        <taxon>Bacteria</taxon>
        <taxon>Bacillati</taxon>
        <taxon>Actinomycetota</taxon>
        <taxon>Actinomycetes</taxon>
        <taxon>Propionibacteriales</taxon>
        <taxon>Nocardioidaceae</taxon>
        <taxon>Nocardioides</taxon>
    </lineage>
</organism>
<evidence type="ECO:0000313" key="2">
    <source>
        <dbReference type="EMBL" id="MBE7325307.1"/>
    </source>
</evidence>
<sequence length="98" mass="10212">MSELPPQPDAVAEEPQLHPGGTDAIVPEGGEDAPLGRDLPPEQNPATEEVPDEVAEPDDKQQAPEGDADQEAGTQREEDPDGPDAGQLDEKGDAEPPA</sequence>
<feature type="region of interest" description="Disordered" evidence="1">
    <location>
        <begin position="1"/>
        <end position="98"/>
    </location>
</feature>
<protein>
    <submittedName>
        <fullName evidence="2">Uncharacterized protein</fullName>
    </submittedName>
</protein>
<accession>A0ABR9RVV7</accession>
<keyword evidence="3" id="KW-1185">Reference proteome</keyword>
<dbReference type="Proteomes" id="UP000756387">
    <property type="component" value="Unassembled WGS sequence"/>
</dbReference>
<proteinExistence type="predicted"/>
<evidence type="ECO:0000313" key="3">
    <source>
        <dbReference type="Proteomes" id="UP000756387"/>
    </source>
</evidence>
<gene>
    <name evidence="2" type="ORF">IEQ44_11640</name>
</gene>
<name>A0ABR9RVV7_9ACTN</name>
<evidence type="ECO:0000256" key="1">
    <source>
        <dbReference type="SAM" id="MobiDB-lite"/>
    </source>
</evidence>
<comment type="caution">
    <text evidence="2">The sequence shown here is derived from an EMBL/GenBank/DDBJ whole genome shotgun (WGS) entry which is preliminary data.</text>
</comment>